<dbReference type="AlphaFoldDB" id="A0A382R850"/>
<organism evidence="2">
    <name type="scientific">marine metagenome</name>
    <dbReference type="NCBI Taxonomy" id="408172"/>
    <lineage>
        <taxon>unclassified sequences</taxon>
        <taxon>metagenomes</taxon>
        <taxon>ecological metagenomes</taxon>
    </lineage>
</organism>
<name>A0A382R850_9ZZZZ</name>
<evidence type="ECO:0000313" key="2">
    <source>
        <dbReference type="EMBL" id="SVC93490.1"/>
    </source>
</evidence>
<reference evidence="2" key="1">
    <citation type="submission" date="2018-05" db="EMBL/GenBank/DDBJ databases">
        <authorList>
            <person name="Lanie J.A."/>
            <person name="Ng W.-L."/>
            <person name="Kazmierczak K.M."/>
            <person name="Andrzejewski T.M."/>
            <person name="Davidsen T.M."/>
            <person name="Wayne K.J."/>
            <person name="Tettelin H."/>
            <person name="Glass J.I."/>
            <person name="Rusch D."/>
            <person name="Podicherti R."/>
            <person name="Tsui H.-C.T."/>
            <person name="Winkler M.E."/>
        </authorList>
    </citation>
    <scope>NUCLEOTIDE SEQUENCE</scope>
</reference>
<keyword evidence="1" id="KW-0812">Transmembrane</keyword>
<protein>
    <submittedName>
        <fullName evidence="2">Uncharacterized protein</fullName>
    </submittedName>
</protein>
<proteinExistence type="predicted"/>
<accession>A0A382R850</accession>
<keyword evidence="1" id="KW-0472">Membrane</keyword>
<sequence length="47" mass="5445">MLWNPLLPYMHRKRRETPYTVCHVPAGAALSFIALVIITIKTHRISQ</sequence>
<gene>
    <name evidence="2" type="ORF">METZ01_LOCUS346344</name>
</gene>
<keyword evidence="1" id="KW-1133">Transmembrane helix</keyword>
<dbReference type="EMBL" id="UINC01119572">
    <property type="protein sequence ID" value="SVC93490.1"/>
    <property type="molecule type" value="Genomic_DNA"/>
</dbReference>
<evidence type="ECO:0000256" key="1">
    <source>
        <dbReference type="SAM" id="Phobius"/>
    </source>
</evidence>
<feature type="transmembrane region" description="Helical" evidence="1">
    <location>
        <begin position="21"/>
        <end position="40"/>
    </location>
</feature>